<dbReference type="EMBL" id="CAIX01000041">
    <property type="protein sequence ID" value="CCI42949.1"/>
    <property type="molecule type" value="Genomic_DNA"/>
</dbReference>
<dbReference type="InterPro" id="IPR036034">
    <property type="entry name" value="PDZ_sf"/>
</dbReference>
<gene>
    <name evidence="6" type="ORF">BN9_037330</name>
</gene>
<keyword evidence="3" id="KW-0862">Zinc</keyword>
<dbReference type="PROSITE" id="PS50106">
    <property type="entry name" value="PDZ"/>
    <property type="match status" value="1"/>
</dbReference>
<dbReference type="InterPro" id="IPR043145">
    <property type="entry name" value="Znf_ZZ_sf"/>
</dbReference>
<protein>
    <recommendedName>
        <fullName evidence="5">PDZ domain-containing protein</fullName>
    </recommendedName>
</protein>
<evidence type="ECO:0000256" key="4">
    <source>
        <dbReference type="SAM" id="MobiDB-lite"/>
    </source>
</evidence>
<evidence type="ECO:0000256" key="1">
    <source>
        <dbReference type="ARBA" id="ARBA00022723"/>
    </source>
</evidence>
<feature type="domain" description="PDZ" evidence="5">
    <location>
        <begin position="195"/>
        <end position="277"/>
    </location>
</feature>
<dbReference type="SMART" id="SM00228">
    <property type="entry name" value="PDZ"/>
    <property type="match status" value="1"/>
</dbReference>
<proteinExistence type="predicted"/>
<dbReference type="Proteomes" id="UP000053237">
    <property type="component" value="Unassembled WGS sequence"/>
</dbReference>
<dbReference type="InParanoid" id="A0A024G8H9"/>
<dbReference type="GO" id="GO:0008270">
    <property type="term" value="F:zinc ion binding"/>
    <property type="evidence" value="ECO:0007669"/>
    <property type="project" value="UniProtKB-KW"/>
</dbReference>
<dbReference type="SMART" id="SM00291">
    <property type="entry name" value="ZnF_ZZ"/>
    <property type="match status" value="1"/>
</dbReference>
<dbReference type="SUPFAM" id="SSF50156">
    <property type="entry name" value="PDZ domain-like"/>
    <property type="match status" value="1"/>
</dbReference>
<feature type="compositionally biased region" description="Polar residues" evidence="4">
    <location>
        <begin position="1"/>
        <end position="11"/>
    </location>
</feature>
<dbReference type="CDD" id="cd00136">
    <property type="entry name" value="PDZ_canonical"/>
    <property type="match status" value="1"/>
</dbReference>
<dbReference type="Pfam" id="PF00569">
    <property type="entry name" value="ZZ"/>
    <property type="match status" value="1"/>
</dbReference>
<dbReference type="Gene3D" id="2.30.42.10">
    <property type="match status" value="1"/>
</dbReference>
<evidence type="ECO:0000259" key="5">
    <source>
        <dbReference type="PROSITE" id="PS50106"/>
    </source>
</evidence>
<dbReference type="OrthoDB" id="2122982at2759"/>
<evidence type="ECO:0000313" key="6">
    <source>
        <dbReference type="EMBL" id="CCI42949.1"/>
    </source>
</evidence>
<feature type="compositionally biased region" description="Basic and acidic residues" evidence="4">
    <location>
        <begin position="28"/>
        <end position="42"/>
    </location>
</feature>
<evidence type="ECO:0000313" key="7">
    <source>
        <dbReference type="Proteomes" id="UP000053237"/>
    </source>
</evidence>
<dbReference type="Gene3D" id="3.30.60.90">
    <property type="match status" value="1"/>
</dbReference>
<sequence>MCSLTNENENSIRIARRNVTGRNGNQQRPEKKNQEQYGEERSKSRKKMYSNRITPRASGKSSNSDSERARTEYHDGEYEEEDIVVSQHSKYRESSPVESELSEPLTPVKYESDMQESEEEAYTYTHRFIGPNSGSNSGCARVLHGFRYLDLDGKPPRFNSDPSGPQTQLRYSSSAESELGNMAASPFVSPSNTFQVTLSEKTLGFKTRIGISEDELCFAEVSGVDVGGPAHCAGINIGDILISINDDMIEGDMEEEDVYELLLSASHPRTMVFKREVFWDEEGETGTTGPVHAFPGVKKKALVPIFGKITNVMCKGKARVGSALQRRRVVLHHNLMCGGCAVEPIEGTLWTCSVCENTYLCENCYRSGMHGFEDSVEFDKLKYAAVVYKLRKKCKLFTLEFLNSLYVDICKERAEKMEYMGDWLAEIISGTSPSKIKVRGLETAAIHARARQRFVSLLMPLVSNRTDIEVNIEWISDQSSLEVGRTPASGRRNSAFEKVRIWISDKKLRTESPFTQ</sequence>
<reference evidence="6 7" key="1">
    <citation type="submission" date="2012-05" db="EMBL/GenBank/DDBJ databases">
        <title>Recombination and specialization in a pathogen metapopulation.</title>
        <authorList>
            <person name="Gardiner A."/>
            <person name="Kemen E."/>
            <person name="Schultz-Larsen T."/>
            <person name="MacLean D."/>
            <person name="Van Oosterhout C."/>
            <person name="Jones J.D.G."/>
        </authorList>
    </citation>
    <scope>NUCLEOTIDE SEQUENCE [LARGE SCALE GENOMIC DNA]</scope>
    <source>
        <strain evidence="6 7">Ac Nc2</strain>
    </source>
</reference>
<dbReference type="InterPro" id="IPR001478">
    <property type="entry name" value="PDZ"/>
</dbReference>
<keyword evidence="1" id="KW-0479">Metal-binding</keyword>
<evidence type="ECO:0000256" key="2">
    <source>
        <dbReference type="ARBA" id="ARBA00022771"/>
    </source>
</evidence>
<keyword evidence="2" id="KW-0863">Zinc-finger</keyword>
<comment type="caution">
    <text evidence="6">The sequence shown here is derived from an EMBL/GenBank/DDBJ whole genome shotgun (WGS) entry which is preliminary data.</text>
</comment>
<dbReference type="InterPro" id="IPR000433">
    <property type="entry name" value="Znf_ZZ"/>
</dbReference>
<feature type="compositionally biased region" description="Basic and acidic residues" evidence="4">
    <location>
        <begin position="65"/>
        <end position="76"/>
    </location>
</feature>
<dbReference type="STRING" id="65357.A0A024G8H9"/>
<dbReference type="InterPro" id="IPR041489">
    <property type="entry name" value="PDZ_6"/>
</dbReference>
<keyword evidence="7" id="KW-1185">Reference proteome</keyword>
<dbReference type="SUPFAM" id="SSF57850">
    <property type="entry name" value="RING/U-box"/>
    <property type="match status" value="1"/>
</dbReference>
<name>A0A024G8H9_9STRA</name>
<organism evidence="6 7">
    <name type="scientific">Albugo candida</name>
    <dbReference type="NCBI Taxonomy" id="65357"/>
    <lineage>
        <taxon>Eukaryota</taxon>
        <taxon>Sar</taxon>
        <taxon>Stramenopiles</taxon>
        <taxon>Oomycota</taxon>
        <taxon>Peronosporomycetes</taxon>
        <taxon>Albuginales</taxon>
        <taxon>Albuginaceae</taxon>
        <taxon>Albugo</taxon>
    </lineage>
</organism>
<feature type="region of interest" description="Disordered" evidence="4">
    <location>
        <begin position="1"/>
        <end position="103"/>
    </location>
</feature>
<dbReference type="AlphaFoldDB" id="A0A024G8H9"/>
<accession>A0A024G8H9</accession>
<dbReference type="Pfam" id="PF17820">
    <property type="entry name" value="PDZ_6"/>
    <property type="match status" value="1"/>
</dbReference>
<evidence type="ECO:0000256" key="3">
    <source>
        <dbReference type="ARBA" id="ARBA00022833"/>
    </source>
</evidence>